<dbReference type="InterPro" id="IPR050235">
    <property type="entry name" value="CK1_Ser-Thr_kinase"/>
</dbReference>
<reference evidence="2" key="2">
    <citation type="submission" date="2022-06" db="UniProtKB">
        <authorList>
            <consortium name="EnsemblMetazoa"/>
        </authorList>
    </citation>
    <scope>IDENTIFICATION</scope>
    <source>
        <strain evidence="2">DF5081</strain>
    </source>
</reference>
<dbReference type="PROSITE" id="PS50011">
    <property type="entry name" value="PROTEIN_KINASE_DOM"/>
    <property type="match status" value="1"/>
</dbReference>
<reference evidence="3" key="1">
    <citation type="submission" date="2010-08" db="EMBL/GenBank/DDBJ databases">
        <authorList>
            <consortium name="Caenorhabditis japonica Sequencing Consortium"/>
            <person name="Wilson R.K."/>
        </authorList>
    </citation>
    <scope>NUCLEOTIDE SEQUENCE [LARGE SCALE GENOMIC DNA]</scope>
    <source>
        <strain evidence="3">DF5081</strain>
    </source>
</reference>
<protein>
    <submittedName>
        <fullName evidence="2">Protein kinase domain-containing protein</fullName>
    </submittedName>
</protein>
<name>A0A8R1E6S7_CAEJA</name>
<organism evidence="2 3">
    <name type="scientific">Caenorhabditis japonica</name>
    <dbReference type="NCBI Taxonomy" id="281687"/>
    <lineage>
        <taxon>Eukaryota</taxon>
        <taxon>Metazoa</taxon>
        <taxon>Ecdysozoa</taxon>
        <taxon>Nematoda</taxon>
        <taxon>Chromadorea</taxon>
        <taxon>Rhabditida</taxon>
        <taxon>Rhabditina</taxon>
        <taxon>Rhabditomorpha</taxon>
        <taxon>Rhabditoidea</taxon>
        <taxon>Rhabditidae</taxon>
        <taxon>Peloderinae</taxon>
        <taxon>Caenorhabditis</taxon>
    </lineage>
</organism>
<evidence type="ECO:0000259" key="1">
    <source>
        <dbReference type="PROSITE" id="PS50011"/>
    </source>
</evidence>
<feature type="domain" description="Protein kinase" evidence="1">
    <location>
        <begin position="18"/>
        <end position="201"/>
    </location>
</feature>
<dbReference type="AlphaFoldDB" id="A0A8R1E6S7"/>
<evidence type="ECO:0000313" key="3">
    <source>
        <dbReference type="Proteomes" id="UP000005237"/>
    </source>
</evidence>
<sequence length="201" mass="22662">MPEMSPDSFVIEHKPIGWFPLHEIAKGDVGVVFKVTDADGRVEAAMKVEKIGTNSKVANMEKNVLHAMRDEPNALHLIDYCNVGPVKCTVMTLAGPDFAVVKNLVNQKFSDATLIRVAISSLLAIKTLHEHGYLHRDIEPANLALSYNSNNRNIFLLDFGCARQYAKKNEQGKWVIRQPREKVVINKWRMVRKKAKKWNGG</sequence>
<dbReference type="SUPFAM" id="SSF56112">
    <property type="entry name" value="Protein kinase-like (PK-like)"/>
    <property type="match status" value="1"/>
</dbReference>
<dbReference type="InterPro" id="IPR000719">
    <property type="entry name" value="Prot_kinase_dom"/>
</dbReference>
<proteinExistence type="predicted"/>
<dbReference type="SMART" id="SM00220">
    <property type="entry name" value="S_TKc"/>
    <property type="match status" value="1"/>
</dbReference>
<dbReference type="PANTHER" id="PTHR11909">
    <property type="entry name" value="CASEIN KINASE-RELATED"/>
    <property type="match status" value="1"/>
</dbReference>
<dbReference type="Gene3D" id="1.10.510.10">
    <property type="entry name" value="Transferase(Phosphotransferase) domain 1"/>
    <property type="match status" value="1"/>
</dbReference>
<accession>A0A8R1E6S7</accession>
<dbReference type="InterPro" id="IPR011009">
    <property type="entry name" value="Kinase-like_dom_sf"/>
</dbReference>
<dbReference type="Proteomes" id="UP000005237">
    <property type="component" value="Unassembled WGS sequence"/>
</dbReference>
<dbReference type="Pfam" id="PF00069">
    <property type="entry name" value="Pkinase"/>
    <property type="match status" value="1"/>
</dbReference>
<evidence type="ECO:0000313" key="2">
    <source>
        <dbReference type="EnsemblMetazoa" id="CJA27988a.1"/>
    </source>
</evidence>
<dbReference type="GO" id="GO:0005524">
    <property type="term" value="F:ATP binding"/>
    <property type="evidence" value="ECO:0007669"/>
    <property type="project" value="InterPro"/>
</dbReference>
<dbReference type="EnsemblMetazoa" id="CJA27988a.1">
    <property type="protein sequence ID" value="CJA27988a.1"/>
    <property type="gene ID" value="WBGene00183562"/>
</dbReference>
<dbReference type="GO" id="GO:0004672">
    <property type="term" value="F:protein kinase activity"/>
    <property type="evidence" value="ECO:0007669"/>
    <property type="project" value="InterPro"/>
</dbReference>
<keyword evidence="3" id="KW-1185">Reference proteome</keyword>